<comment type="subcellular location">
    <subcellularLocation>
        <location evidence="1">Cell inner membrane</location>
        <topology evidence="1">Multi-pass membrane protein</topology>
    </subcellularLocation>
</comment>
<dbReference type="InterPro" id="IPR003838">
    <property type="entry name" value="ABC3_permease_C"/>
</dbReference>
<evidence type="ECO:0000256" key="8">
    <source>
        <dbReference type="ARBA" id="ARBA00023136"/>
    </source>
</evidence>
<comment type="caution">
    <text evidence="12">The sequence shown here is derived from an EMBL/GenBank/DDBJ whole genome shotgun (WGS) entry which is preliminary data.</text>
</comment>
<evidence type="ECO:0000259" key="11">
    <source>
        <dbReference type="PROSITE" id="PS50893"/>
    </source>
</evidence>
<evidence type="ECO:0000256" key="1">
    <source>
        <dbReference type="ARBA" id="ARBA00004429"/>
    </source>
</evidence>
<evidence type="ECO:0000256" key="7">
    <source>
        <dbReference type="ARBA" id="ARBA00022989"/>
    </source>
</evidence>
<dbReference type="InterPro" id="IPR003439">
    <property type="entry name" value="ABC_transporter-like_ATP-bd"/>
</dbReference>
<dbReference type="InterPro" id="IPR017911">
    <property type="entry name" value="MacB-like_ATP-bd"/>
</dbReference>
<dbReference type="FunFam" id="3.40.50.300:FF:000032">
    <property type="entry name" value="Export ABC transporter ATP-binding protein"/>
    <property type="match status" value="1"/>
</dbReference>
<protein>
    <submittedName>
        <fullName evidence="12">ABC transporter, ATP-binding protein</fullName>
    </submittedName>
</protein>
<dbReference type="eggNOG" id="COG0577">
    <property type="taxonomic scope" value="Bacteria"/>
</dbReference>
<evidence type="ECO:0000256" key="2">
    <source>
        <dbReference type="ARBA" id="ARBA00022448"/>
    </source>
</evidence>
<dbReference type="InterPro" id="IPR017871">
    <property type="entry name" value="ABC_transporter-like_CS"/>
</dbReference>
<dbReference type="eggNOG" id="COG1136">
    <property type="taxonomic scope" value="Bacteria"/>
</dbReference>
<keyword evidence="4 10" id="KW-0812">Transmembrane</keyword>
<dbReference type="PATRIC" id="fig|411483.3.peg.920"/>
<dbReference type="Gene3D" id="3.40.50.300">
    <property type="entry name" value="P-loop containing nucleotide triphosphate hydrolases"/>
    <property type="match status" value="1"/>
</dbReference>
<dbReference type="PROSITE" id="PS50893">
    <property type="entry name" value="ABC_TRANSPORTER_2"/>
    <property type="match status" value="1"/>
</dbReference>
<evidence type="ECO:0000313" key="12">
    <source>
        <dbReference type="EMBL" id="EEU97584.1"/>
    </source>
</evidence>
<dbReference type="Pfam" id="PF00005">
    <property type="entry name" value="ABC_tran"/>
    <property type="match status" value="1"/>
</dbReference>
<dbReference type="CDD" id="cd03255">
    <property type="entry name" value="ABC_MJ0796_LolCDE_FtsE"/>
    <property type="match status" value="1"/>
</dbReference>
<feature type="domain" description="ABC transporter" evidence="11">
    <location>
        <begin position="9"/>
        <end position="247"/>
    </location>
</feature>
<keyword evidence="7 10" id="KW-1133">Transmembrane helix</keyword>
<dbReference type="Proteomes" id="UP000004619">
    <property type="component" value="Unassembled WGS sequence"/>
</dbReference>
<keyword evidence="13" id="KW-1185">Reference proteome</keyword>
<evidence type="ECO:0000256" key="4">
    <source>
        <dbReference type="ARBA" id="ARBA00022692"/>
    </source>
</evidence>
<evidence type="ECO:0000256" key="10">
    <source>
        <dbReference type="SAM" id="Phobius"/>
    </source>
</evidence>
<sequence>MHKKGLPMLQLKKIRKEYKTGDLVQTALNDVSLNLRDSEFVAILGPSGSGKTTLLNIIGGLDRYDSGDLVINGISTKKYTDRDWDSYRNHTIGFVFQSYNLIPHQTVLANVELALTISGISGAERKHRATEALQKVGLGNQLHKHPSEMSGGQMQRVAIARALVNNPDILLADEPTGALDSETSIQVMELLKEVAKDRLVVMVTHNPELAQQYATRIVNLKDGVIRSDTAPYEPDTTQLAPAVHKNMGHSSMSWWTSLTLSFNNLWTKKTRTLLTAFAGSIGIIGIALIISLSTGVNQYIADMERDTLSEYPVQILRSGMDLTSLLSADLPGQPAAPDLGEGMVPVRQLVTQMVSGITSNDLKSLKAYLESDACSIGESVSSVEYSYNVQPQIYRQDPDGSIRQVNPDSSLSALGISSTSSTNNMMASMMNTSVFYQLPASDALYHSQYEVKAGRWPESYNECVAVLGADGSITDYALYALGLRDNAELDKMIQQFAQNQNVDVPEDFKTYRYSDFLGRTFKLVNAADRYQYDDAHSTWVDKSDDKAFLQELVANSETMTIVGVVQPRENASAAMLSSGIAYPASLTRHVMDTAAQSRLVQDQLADPQTNVLNGEPFGTEQTTAVDMASLFSIDTDQLESAFQFDPGKLDLDLSGAFDLSDGSVDFSSLIDPDSFQFDLAETPGIDMSALTDVFANMDISIPADKMQQLAQKVMTGYKDYIIGNGILGLDKIGFDQYLASDQFQQLMKDSMGSLIDTAALQEQFTAAMQQVMGSVMSNFSEQIAAELQTQLGAAMEQAMGQISTNLQSQMTERFSSLGSQMESALKIDADAFRNAIQFNMTEDDLAELMKSKMMSTSATYESNLQAFGYASEDDPSQINIYPLDFEQKAKVLNVLDSYNAAMREQGAEDKVIQYTDVVGTLMTSVTRIINMISNMLVAFVSISLVVSSIMIGIITYISVLERRKEIGILRAIGASKRNISEVFNAETFIIGLCSGLMGIGLSRLLLIPGNMLIQKIAVGTSVVAVLPWKAAVVLVALATVLTILGGFIPAKTASRSDPVKALRAE</sequence>
<name>C7H3A5_FAED2</name>
<dbReference type="GO" id="GO:0016887">
    <property type="term" value="F:ATP hydrolysis activity"/>
    <property type="evidence" value="ECO:0007669"/>
    <property type="project" value="InterPro"/>
</dbReference>
<feature type="transmembrane region" description="Helical" evidence="10">
    <location>
        <begin position="1026"/>
        <end position="1048"/>
    </location>
</feature>
<dbReference type="Pfam" id="PF02687">
    <property type="entry name" value="FtsX"/>
    <property type="match status" value="1"/>
</dbReference>
<keyword evidence="8 10" id="KW-0472">Membrane</keyword>
<evidence type="ECO:0000313" key="13">
    <source>
        <dbReference type="Proteomes" id="UP000004619"/>
    </source>
</evidence>
<dbReference type="PANTHER" id="PTHR42798:SF6">
    <property type="entry name" value="CELL DIVISION ATP-BINDING PROTEIN FTSE"/>
    <property type="match status" value="1"/>
</dbReference>
<evidence type="ECO:0000256" key="5">
    <source>
        <dbReference type="ARBA" id="ARBA00022741"/>
    </source>
</evidence>
<dbReference type="SMART" id="SM00382">
    <property type="entry name" value="AAA"/>
    <property type="match status" value="1"/>
</dbReference>
<dbReference type="AlphaFoldDB" id="C7H3A5"/>
<proteinExistence type="inferred from homology"/>
<keyword evidence="3" id="KW-1003">Cell membrane</keyword>
<dbReference type="InterPro" id="IPR003593">
    <property type="entry name" value="AAA+_ATPase"/>
</dbReference>
<dbReference type="GO" id="GO:0022857">
    <property type="term" value="F:transmembrane transporter activity"/>
    <property type="evidence" value="ECO:0007669"/>
    <property type="project" value="UniProtKB-ARBA"/>
</dbReference>
<accession>C7H3A5</accession>
<keyword evidence="2" id="KW-0813">Transport</keyword>
<dbReference type="EMBL" id="ACOP02000015">
    <property type="protein sequence ID" value="EEU97584.1"/>
    <property type="molecule type" value="Genomic_DNA"/>
</dbReference>
<dbReference type="GO" id="GO:0005524">
    <property type="term" value="F:ATP binding"/>
    <property type="evidence" value="ECO:0007669"/>
    <property type="project" value="UniProtKB-KW"/>
</dbReference>
<evidence type="ECO:0000256" key="6">
    <source>
        <dbReference type="ARBA" id="ARBA00022840"/>
    </source>
</evidence>
<feature type="transmembrane region" description="Helical" evidence="10">
    <location>
        <begin position="935"/>
        <end position="961"/>
    </location>
</feature>
<organism evidence="12 13">
    <name type="scientific">Faecalibacterium duncaniae (strain DSM 17677 / JCM 31915 / A2-165)</name>
    <name type="common">Faecalibacterium prausnitzii</name>
    <dbReference type="NCBI Taxonomy" id="411483"/>
    <lineage>
        <taxon>Bacteria</taxon>
        <taxon>Bacillati</taxon>
        <taxon>Bacillota</taxon>
        <taxon>Clostridia</taxon>
        <taxon>Eubacteriales</taxon>
        <taxon>Oscillospiraceae</taxon>
        <taxon>Faecalibacterium</taxon>
    </lineage>
</organism>
<reference evidence="12" key="1">
    <citation type="submission" date="2009-08" db="EMBL/GenBank/DDBJ databases">
        <authorList>
            <person name="Weinstock G."/>
            <person name="Sodergren E."/>
            <person name="Clifton S."/>
            <person name="Fulton L."/>
            <person name="Fulton B."/>
            <person name="Courtney L."/>
            <person name="Fronick C."/>
            <person name="Harrison M."/>
            <person name="Strong C."/>
            <person name="Farmer C."/>
            <person name="Delahaunty K."/>
            <person name="Markovic C."/>
            <person name="Hall O."/>
            <person name="Minx P."/>
            <person name="Tomlinson C."/>
            <person name="Mitreva M."/>
            <person name="Nelson J."/>
            <person name="Hou S."/>
            <person name="Wollam A."/>
            <person name="Pepin K.H."/>
            <person name="Johnson M."/>
            <person name="Bhonagiri V."/>
            <person name="Nash W.E."/>
            <person name="Warren W."/>
            <person name="Chinwalla A."/>
            <person name="Mardis E.R."/>
            <person name="Wilson R.K."/>
        </authorList>
    </citation>
    <scope>NUCLEOTIDE SEQUENCE [LARGE SCALE GENOMIC DNA]</scope>
    <source>
        <strain evidence="12">A2-165</strain>
    </source>
</reference>
<feature type="transmembrane region" description="Helical" evidence="10">
    <location>
        <begin position="273"/>
        <end position="292"/>
    </location>
</feature>
<dbReference type="InterPro" id="IPR027417">
    <property type="entry name" value="P-loop_NTPase"/>
</dbReference>
<dbReference type="STRING" id="411483.FAEPRAA2165_00763"/>
<dbReference type="PANTHER" id="PTHR42798">
    <property type="entry name" value="LIPOPROTEIN-RELEASING SYSTEM ATP-BINDING PROTEIN LOLD"/>
    <property type="match status" value="1"/>
</dbReference>
<dbReference type="PROSITE" id="PS00211">
    <property type="entry name" value="ABC_TRANSPORTER_1"/>
    <property type="match status" value="1"/>
</dbReference>
<dbReference type="GO" id="GO:0098796">
    <property type="term" value="C:membrane protein complex"/>
    <property type="evidence" value="ECO:0007669"/>
    <property type="project" value="UniProtKB-ARBA"/>
</dbReference>
<keyword evidence="6 12" id="KW-0067">ATP-binding</keyword>
<comment type="similarity">
    <text evidence="9">Belongs to the ABC transporter superfamily. Macrolide exporter (TC 3.A.1.122) family.</text>
</comment>
<evidence type="ECO:0000256" key="3">
    <source>
        <dbReference type="ARBA" id="ARBA00022475"/>
    </source>
</evidence>
<keyword evidence="5" id="KW-0547">Nucleotide-binding</keyword>
<dbReference type="SUPFAM" id="SSF52540">
    <property type="entry name" value="P-loop containing nucleoside triphosphate hydrolases"/>
    <property type="match status" value="1"/>
</dbReference>
<feature type="transmembrane region" description="Helical" evidence="10">
    <location>
        <begin position="982"/>
        <end position="1006"/>
    </location>
</feature>
<dbReference type="GO" id="GO:0005886">
    <property type="term" value="C:plasma membrane"/>
    <property type="evidence" value="ECO:0007669"/>
    <property type="project" value="UniProtKB-SubCell"/>
</dbReference>
<gene>
    <name evidence="12" type="ORF">FAEPRAA2165_00763</name>
</gene>
<dbReference type="HOGENOM" id="CLU_000604_9_0_9"/>
<evidence type="ECO:0000256" key="9">
    <source>
        <dbReference type="ARBA" id="ARBA00038388"/>
    </source>
</evidence>